<dbReference type="Proteomes" id="UP000184111">
    <property type="component" value="Unassembled WGS sequence"/>
</dbReference>
<protein>
    <recommendedName>
        <fullName evidence="3">Trypsin-co-occurring domain-containing protein</fullName>
    </recommendedName>
</protein>
<sequence>MIELASVIKDLREELQRAIEAGKGEELRFELGPIELEVSVVVDRSDGGHGKVRFWVVDLGGEHKKDTSNNQRIKLSLTPQLAGTNRRPHVSGRAEAGES</sequence>
<organism evidence="4 5">
    <name type="scientific">Actinacidiphila paucisporea</name>
    <dbReference type="NCBI Taxonomy" id="310782"/>
    <lineage>
        <taxon>Bacteria</taxon>
        <taxon>Bacillati</taxon>
        <taxon>Actinomycetota</taxon>
        <taxon>Actinomycetes</taxon>
        <taxon>Kitasatosporales</taxon>
        <taxon>Streptomycetaceae</taxon>
        <taxon>Actinacidiphila</taxon>
    </lineage>
</organism>
<evidence type="ECO:0000256" key="2">
    <source>
        <dbReference type="SAM" id="MobiDB-lite"/>
    </source>
</evidence>
<feature type="coiled-coil region" evidence="1">
    <location>
        <begin position="1"/>
        <end position="28"/>
    </location>
</feature>
<dbReference type="InterPro" id="IPR045608">
    <property type="entry name" value="Trypco2"/>
</dbReference>
<accession>A0A1M7QWZ7</accession>
<keyword evidence="1" id="KW-0175">Coiled coil</keyword>
<dbReference type="Pfam" id="PF19631">
    <property type="entry name" value="Trypco2"/>
    <property type="match status" value="1"/>
</dbReference>
<evidence type="ECO:0000313" key="5">
    <source>
        <dbReference type="Proteomes" id="UP000184111"/>
    </source>
</evidence>
<feature type="region of interest" description="Disordered" evidence="2">
    <location>
        <begin position="78"/>
        <end position="99"/>
    </location>
</feature>
<dbReference type="EMBL" id="FRBI01000046">
    <property type="protein sequence ID" value="SHN36222.1"/>
    <property type="molecule type" value="Genomic_DNA"/>
</dbReference>
<evidence type="ECO:0000256" key="1">
    <source>
        <dbReference type="SAM" id="Coils"/>
    </source>
</evidence>
<dbReference type="AlphaFoldDB" id="A0A1M7QWZ7"/>
<gene>
    <name evidence="4" type="ORF">SAMN05216499_1467</name>
</gene>
<keyword evidence="5" id="KW-1185">Reference proteome</keyword>
<feature type="domain" description="Trypsin-co-occurring" evidence="3">
    <location>
        <begin position="2"/>
        <end position="79"/>
    </location>
</feature>
<dbReference type="STRING" id="310782.SAMN05216499_1467"/>
<evidence type="ECO:0000313" key="4">
    <source>
        <dbReference type="EMBL" id="SHN36222.1"/>
    </source>
</evidence>
<reference evidence="4 5" key="1">
    <citation type="submission" date="2016-11" db="EMBL/GenBank/DDBJ databases">
        <authorList>
            <person name="Jaros S."/>
            <person name="Januszkiewicz K."/>
            <person name="Wedrychowicz H."/>
        </authorList>
    </citation>
    <scope>NUCLEOTIDE SEQUENCE [LARGE SCALE GENOMIC DNA]</scope>
    <source>
        <strain evidence="4 5">CGMCC 4.2025</strain>
    </source>
</reference>
<dbReference type="RefSeq" id="WP_073502954.1">
    <property type="nucleotide sequence ID" value="NZ_FRBI01000046.1"/>
</dbReference>
<evidence type="ECO:0000259" key="3">
    <source>
        <dbReference type="Pfam" id="PF19631"/>
    </source>
</evidence>
<proteinExistence type="predicted"/>
<name>A0A1M7QWZ7_9ACTN</name>
<dbReference type="OrthoDB" id="4566193at2"/>